<evidence type="ECO:0000256" key="5">
    <source>
        <dbReference type="ARBA" id="ARBA00020835"/>
    </source>
</evidence>
<evidence type="ECO:0000256" key="2">
    <source>
        <dbReference type="ARBA" id="ARBA00004286"/>
    </source>
</evidence>
<evidence type="ECO:0000256" key="3">
    <source>
        <dbReference type="ARBA" id="ARBA00010343"/>
    </source>
</evidence>
<evidence type="ECO:0000256" key="1">
    <source>
        <dbReference type="ARBA" id="ARBA00002001"/>
    </source>
</evidence>
<dbReference type="InterPro" id="IPR009072">
    <property type="entry name" value="Histone-fold"/>
</dbReference>
<dbReference type="PANTHER" id="PTHR11426">
    <property type="entry name" value="HISTONE H3"/>
    <property type="match status" value="1"/>
</dbReference>
<name>J3KMC9_COCIM</name>
<evidence type="ECO:0000313" key="10">
    <source>
        <dbReference type="Proteomes" id="UP000001261"/>
    </source>
</evidence>
<evidence type="ECO:0000259" key="8">
    <source>
        <dbReference type="Pfam" id="PF00125"/>
    </source>
</evidence>
<dbReference type="InterPro" id="IPR007125">
    <property type="entry name" value="H2A/H2B/H3"/>
</dbReference>
<keyword evidence="6" id="KW-0158">Chromosome</keyword>
<protein>
    <recommendedName>
        <fullName evidence="5">Histone H3</fullName>
    </recommendedName>
</protein>
<keyword evidence="7" id="KW-0238">DNA-binding</keyword>
<dbReference type="GO" id="GO:0030527">
    <property type="term" value="F:structural constituent of chromatin"/>
    <property type="evidence" value="ECO:0007669"/>
    <property type="project" value="InterPro"/>
</dbReference>
<dbReference type="OrthoDB" id="4211898at2759"/>
<comment type="subunit">
    <text evidence="4">The nucleosome is a histone octamer containing two molecules each of H2A, H2B, H3 and H4 assembled in one H3-H4 heterotetramer and two H2A-H2B heterodimers. The octamer wraps approximately 147 bp of DNA.</text>
</comment>
<reference evidence="10" key="2">
    <citation type="journal article" date="2010" name="Genome Res.">
        <title>Population genomic sequencing of Coccidioides fungi reveals recent hybridization and transposon control.</title>
        <authorList>
            <person name="Neafsey D.E."/>
            <person name="Barker B.M."/>
            <person name="Sharpton T.J."/>
            <person name="Stajich J.E."/>
            <person name="Park D.J."/>
            <person name="Whiston E."/>
            <person name="Hung C.-Y."/>
            <person name="McMahan C."/>
            <person name="White J."/>
            <person name="Sykes S."/>
            <person name="Heiman D."/>
            <person name="Young S."/>
            <person name="Zeng Q."/>
            <person name="Abouelleil A."/>
            <person name="Aftuck L."/>
            <person name="Bessette D."/>
            <person name="Brown A."/>
            <person name="FitzGerald M."/>
            <person name="Lui A."/>
            <person name="Macdonald J.P."/>
            <person name="Priest M."/>
            <person name="Orbach M.J."/>
            <person name="Galgiani J.N."/>
            <person name="Kirkland T.N."/>
            <person name="Cole G.T."/>
            <person name="Birren B.W."/>
            <person name="Henn M.R."/>
            <person name="Taylor J.W."/>
            <person name="Rounsley S.D."/>
        </authorList>
    </citation>
    <scope>GENOME REANNOTATION</scope>
    <source>
        <strain evidence="10">RS</strain>
    </source>
</reference>
<dbReference type="InParanoid" id="J3KMC9"/>
<dbReference type="Proteomes" id="UP000001261">
    <property type="component" value="Unassembled WGS sequence"/>
</dbReference>
<dbReference type="Gene3D" id="1.10.20.10">
    <property type="entry name" value="Histone, subunit A"/>
    <property type="match status" value="1"/>
</dbReference>
<organism evidence="9 10">
    <name type="scientific">Coccidioides immitis (strain RS)</name>
    <name type="common">Valley fever fungus</name>
    <dbReference type="NCBI Taxonomy" id="246410"/>
    <lineage>
        <taxon>Eukaryota</taxon>
        <taxon>Fungi</taxon>
        <taxon>Dikarya</taxon>
        <taxon>Ascomycota</taxon>
        <taxon>Pezizomycotina</taxon>
        <taxon>Eurotiomycetes</taxon>
        <taxon>Eurotiomycetidae</taxon>
        <taxon>Onygenales</taxon>
        <taxon>Onygenaceae</taxon>
        <taxon>Coccidioides</taxon>
    </lineage>
</organism>
<dbReference type="SMART" id="SM00428">
    <property type="entry name" value="H3"/>
    <property type="match status" value="1"/>
</dbReference>
<dbReference type="EMBL" id="GG704911">
    <property type="protein sequence ID" value="EAS37556.3"/>
    <property type="molecule type" value="Genomic_DNA"/>
</dbReference>
<comment type="similarity">
    <text evidence="3">Belongs to the histone H3 family.</text>
</comment>
<dbReference type="RefSeq" id="XP_001249139.2">
    <property type="nucleotide sequence ID" value="XM_001249138.2"/>
</dbReference>
<sequence length="233" mass="25976">MGHIKSFPHACSFHTAGEEWHKAALKEWALKKSNWCKANKDVDLANFDQKNPCAIKKIHHFQSSTKLILPVAPFQQLVQEITLSCHQEHEYHWQYTAIESLQKVAEAILCALFECSVMAMVHCKHIMVNTNNMKLILGISTKIGLNYFSPINVPDHPAPAATTHHLCAAPALPTTTAATPPPPPLSTTTSLPPPGAVRVSAHQMAGIRAPVWFTKLVLEEQKEKEEKEKKKEK</sequence>
<dbReference type="GO" id="GO:0000786">
    <property type="term" value="C:nucleosome"/>
    <property type="evidence" value="ECO:0007669"/>
    <property type="project" value="UniProtKB-KW"/>
</dbReference>
<dbReference type="SUPFAM" id="SSF47113">
    <property type="entry name" value="Histone-fold"/>
    <property type="match status" value="1"/>
</dbReference>
<dbReference type="InterPro" id="IPR000164">
    <property type="entry name" value="Histone_H3/CENP-A"/>
</dbReference>
<dbReference type="GO" id="GO:0003677">
    <property type="term" value="F:DNA binding"/>
    <property type="evidence" value="ECO:0007669"/>
    <property type="project" value="InterPro"/>
</dbReference>
<evidence type="ECO:0000256" key="7">
    <source>
        <dbReference type="ARBA" id="ARBA00023269"/>
    </source>
</evidence>
<keyword evidence="7" id="KW-0544">Nucleosome core</keyword>
<keyword evidence="10" id="KW-1185">Reference proteome</keyword>
<dbReference type="GO" id="GO:0046982">
    <property type="term" value="F:protein heterodimerization activity"/>
    <property type="evidence" value="ECO:0007669"/>
    <property type="project" value="InterPro"/>
</dbReference>
<dbReference type="AlphaFoldDB" id="J3KMC9"/>
<evidence type="ECO:0000313" key="9">
    <source>
        <dbReference type="EMBL" id="EAS37556.3"/>
    </source>
</evidence>
<proteinExistence type="inferred from homology"/>
<accession>J3KMC9</accession>
<comment type="subcellular location">
    <subcellularLocation>
        <location evidence="2">Chromosome</location>
    </subcellularLocation>
</comment>
<dbReference type="STRING" id="246410.J3KMC9"/>
<dbReference type="VEuPathDB" id="FungiDB:CIMG_12612"/>
<gene>
    <name evidence="9" type="ORF">CIMG_12612</name>
</gene>
<dbReference type="Pfam" id="PF00125">
    <property type="entry name" value="Histone"/>
    <property type="match status" value="1"/>
</dbReference>
<dbReference type="GeneID" id="24164239"/>
<dbReference type="PRINTS" id="PR00622">
    <property type="entry name" value="HISTONEH3"/>
</dbReference>
<feature type="domain" description="Core Histone H2A/H2B/H3" evidence="8">
    <location>
        <begin position="52"/>
        <end position="135"/>
    </location>
</feature>
<reference evidence="10" key="1">
    <citation type="journal article" date="2009" name="Genome Res.">
        <title>Comparative genomic analyses of the human fungal pathogens Coccidioides and their relatives.</title>
        <authorList>
            <person name="Sharpton T.J."/>
            <person name="Stajich J.E."/>
            <person name="Rounsley S.D."/>
            <person name="Gardner M.J."/>
            <person name="Wortman J.R."/>
            <person name="Jordar V.S."/>
            <person name="Maiti R."/>
            <person name="Kodira C.D."/>
            <person name="Neafsey D.E."/>
            <person name="Zeng Q."/>
            <person name="Hung C.-Y."/>
            <person name="McMahan C."/>
            <person name="Muszewska A."/>
            <person name="Grynberg M."/>
            <person name="Mandel M.A."/>
            <person name="Kellner E.M."/>
            <person name="Barker B.M."/>
            <person name="Galgiani J.N."/>
            <person name="Orbach M.J."/>
            <person name="Kirkland T.N."/>
            <person name="Cole G.T."/>
            <person name="Henn M.R."/>
            <person name="Birren B.W."/>
            <person name="Taylor J.W."/>
        </authorList>
    </citation>
    <scope>NUCLEOTIDE SEQUENCE [LARGE SCALE GENOMIC DNA]</scope>
    <source>
        <strain evidence="10">RS</strain>
    </source>
</reference>
<evidence type="ECO:0000256" key="6">
    <source>
        <dbReference type="ARBA" id="ARBA00022454"/>
    </source>
</evidence>
<comment type="function">
    <text evidence="1">Core component of nucleosome. Nucleosomes wrap and compact DNA into chromatin, limiting DNA accessibility to the cellular machineries which require DNA as a template. Histones thereby play a central role in transcription regulation, DNA repair, DNA replication and chromosomal stability. DNA accessibility is regulated via a complex set of post-translational modifications of histones, also called histone code, and nucleosome remodeling.</text>
</comment>
<dbReference type="KEGG" id="cim:CIMG_12612"/>
<evidence type="ECO:0000256" key="4">
    <source>
        <dbReference type="ARBA" id="ARBA00011538"/>
    </source>
</evidence>